<sequence>MEQVVEFLTNHPLLTAAWVVIAIVLLVVQLKHMKTGVKSLVPQEVTYKINKEEAQVIDMRPVADFNKGHIAGAKNIPQSKLDDSHKELEKHKNNPIILVCANGIQAGAAGTKLKKAGFEQVFKLSGGYQSWVGENLPVVRN</sequence>
<feature type="domain" description="Rhodanese" evidence="2">
    <location>
        <begin position="50"/>
        <end position="140"/>
    </location>
</feature>
<keyword evidence="1" id="KW-1133">Transmembrane helix</keyword>
<accession>A0A316FY50</accession>
<feature type="transmembrane region" description="Helical" evidence="1">
    <location>
        <begin position="12"/>
        <end position="30"/>
    </location>
</feature>
<dbReference type="PANTHER" id="PTHR43031">
    <property type="entry name" value="FAD-DEPENDENT OXIDOREDUCTASE"/>
    <property type="match status" value="1"/>
</dbReference>
<dbReference type="GO" id="GO:0016740">
    <property type="term" value="F:transferase activity"/>
    <property type="evidence" value="ECO:0007669"/>
    <property type="project" value="UniProtKB-KW"/>
</dbReference>
<evidence type="ECO:0000313" key="4">
    <source>
        <dbReference type="Proteomes" id="UP000245790"/>
    </source>
</evidence>
<dbReference type="InterPro" id="IPR001763">
    <property type="entry name" value="Rhodanese-like_dom"/>
</dbReference>
<keyword evidence="1" id="KW-0812">Transmembrane</keyword>
<dbReference type="EMBL" id="QGGU01000004">
    <property type="protein sequence ID" value="PWK53025.1"/>
    <property type="molecule type" value="Genomic_DNA"/>
</dbReference>
<dbReference type="Gene3D" id="3.40.250.10">
    <property type="entry name" value="Rhodanese-like domain"/>
    <property type="match status" value="1"/>
</dbReference>
<dbReference type="SUPFAM" id="SSF52821">
    <property type="entry name" value="Rhodanese/Cell cycle control phosphatase"/>
    <property type="match status" value="1"/>
</dbReference>
<evidence type="ECO:0000259" key="2">
    <source>
        <dbReference type="PROSITE" id="PS50206"/>
    </source>
</evidence>
<dbReference type="AlphaFoldDB" id="A0A316FY50"/>
<dbReference type="SMART" id="SM00450">
    <property type="entry name" value="RHOD"/>
    <property type="match status" value="1"/>
</dbReference>
<keyword evidence="3" id="KW-0808">Transferase</keyword>
<dbReference type="RefSeq" id="WP_109762996.1">
    <property type="nucleotide sequence ID" value="NZ_QGGU01000004.1"/>
</dbReference>
<gene>
    <name evidence="3" type="ORF">C8D97_104243</name>
</gene>
<dbReference type="PANTHER" id="PTHR43031:SF18">
    <property type="entry name" value="RHODANESE-RELATED SULFURTRANSFERASES"/>
    <property type="match status" value="1"/>
</dbReference>
<organism evidence="3 4">
    <name type="scientific">Pleionea mediterranea</name>
    <dbReference type="NCBI Taxonomy" id="523701"/>
    <lineage>
        <taxon>Bacteria</taxon>
        <taxon>Pseudomonadati</taxon>
        <taxon>Pseudomonadota</taxon>
        <taxon>Gammaproteobacteria</taxon>
        <taxon>Oceanospirillales</taxon>
        <taxon>Pleioneaceae</taxon>
        <taxon>Pleionea</taxon>
    </lineage>
</organism>
<reference evidence="3 4" key="1">
    <citation type="submission" date="2018-05" db="EMBL/GenBank/DDBJ databases">
        <title>Genomic Encyclopedia of Type Strains, Phase IV (KMG-IV): sequencing the most valuable type-strain genomes for metagenomic binning, comparative biology and taxonomic classification.</title>
        <authorList>
            <person name="Goeker M."/>
        </authorList>
    </citation>
    <scope>NUCLEOTIDE SEQUENCE [LARGE SCALE GENOMIC DNA]</scope>
    <source>
        <strain evidence="3 4">DSM 25350</strain>
    </source>
</reference>
<dbReference type="InterPro" id="IPR050229">
    <property type="entry name" value="GlpE_sulfurtransferase"/>
</dbReference>
<protein>
    <submittedName>
        <fullName evidence="3">Rhodanese-related sulfurtransferase</fullName>
    </submittedName>
</protein>
<evidence type="ECO:0000256" key="1">
    <source>
        <dbReference type="SAM" id="Phobius"/>
    </source>
</evidence>
<dbReference type="Proteomes" id="UP000245790">
    <property type="component" value="Unassembled WGS sequence"/>
</dbReference>
<keyword evidence="1" id="KW-0472">Membrane</keyword>
<dbReference type="InterPro" id="IPR036873">
    <property type="entry name" value="Rhodanese-like_dom_sf"/>
</dbReference>
<dbReference type="Pfam" id="PF00581">
    <property type="entry name" value="Rhodanese"/>
    <property type="match status" value="1"/>
</dbReference>
<proteinExistence type="predicted"/>
<dbReference type="PROSITE" id="PS50206">
    <property type="entry name" value="RHODANESE_3"/>
    <property type="match status" value="1"/>
</dbReference>
<dbReference type="OrthoDB" id="9808735at2"/>
<comment type="caution">
    <text evidence="3">The sequence shown here is derived from an EMBL/GenBank/DDBJ whole genome shotgun (WGS) entry which is preliminary data.</text>
</comment>
<keyword evidence="4" id="KW-1185">Reference proteome</keyword>
<evidence type="ECO:0000313" key="3">
    <source>
        <dbReference type="EMBL" id="PWK53025.1"/>
    </source>
</evidence>
<dbReference type="CDD" id="cd00158">
    <property type="entry name" value="RHOD"/>
    <property type="match status" value="1"/>
</dbReference>
<name>A0A316FY50_9GAMM</name>